<protein>
    <submittedName>
        <fullName evidence="2">Uncharacterized protein</fullName>
    </submittedName>
</protein>
<feature type="region of interest" description="Disordered" evidence="1">
    <location>
        <begin position="1"/>
        <end position="22"/>
    </location>
</feature>
<proteinExistence type="predicted"/>
<feature type="compositionally biased region" description="Polar residues" evidence="1">
    <location>
        <begin position="1"/>
        <end position="21"/>
    </location>
</feature>
<reference evidence="2" key="1">
    <citation type="journal article" date="2022" name="bioRxiv">
        <title>Sequencing and chromosome-scale assembly of the giantPleurodeles waltlgenome.</title>
        <authorList>
            <person name="Brown T."/>
            <person name="Elewa A."/>
            <person name="Iarovenko S."/>
            <person name="Subramanian E."/>
            <person name="Araus A.J."/>
            <person name="Petzold A."/>
            <person name="Susuki M."/>
            <person name="Suzuki K.-i.T."/>
            <person name="Hayashi T."/>
            <person name="Toyoda A."/>
            <person name="Oliveira C."/>
            <person name="Osipova E."/>
            <person name="Leigh N.D."/>
            <person name="Simon A."/>
            <person name="Yun M.H."/>
        </authorList>
    </citation>
    <scope>NUCLEOTIDE SEQUENCE</scope>
    <source>
        <strain evidence="2">20211129_DDA</strain>
        <tissue evidence="2">Liver</tissue>
    </source>
</reference>
<evidence type="ECO:0000256" key="1">
    <source>
        <dbReference type="SAM" id="MobiDB-lite"/>
    </source>
</evidence>
<sequence length="102" mass="11026">MGQQADSSARAQQFENGTTDAGYTGFGCRQLFDSWLALHCGGPTSCGLSPPHSESAAFPSRFSRVYQCHNDGPPQPAPEPPNRNKQRTPPNPEKQLLSVAIK</sequence>
<evidence type="ECO:0000313" key="3">
    <source>
        <dbReference type="Proteomes" id="UP001066276"/>
    </source>
</evidence>
<feature type="region of interest" description="Disordered" evidence="1">
    <location>
        <begin position="65"/>
        <end position="102"/>
    </location>
</feature>
<dbReference type="Proteomes" id="UP001066276">
    <property type="component" value="Chromosome 2_2"/>
</dbReference>
<dbReference type="EMBL" id="JANPWB010000004">
    <property type="protein sequence ID" value="KAJ1194779.1"/>
    <property type="molecule type" value="Genomic_DNA"/>
</dbReference>
<dbReference type="AlphaFoldDB" id="A0AAV7V063"/>
<accession>A0AAV7V063</accession>
<comment type="caution">
    <text evidence="2">The sequence shown here is derived from an EMBL/GenBank/DDBJ whole genome shotgun (WGS) entry which is preliminary data.</text>
</comment>
<gene>
    <name evidence="2" type="ORF">NDU88_004065</name>
</gene>
<organism evidence="2 3">
    <name type="scientific">Pleurodeles waltl</name>
    <name type="common">Iberian ribbed newt</name>
    <dbReference type="NCBI Taxonomy" id="8319"/>
    <lineage>
        <taxon>Eukaryota</taxon>
        <taxon>Metazoa</taxon>
        <taxon>Chordata</taxon>
        <taxon>Craniata</taxon>
        <taxon>Vertebrata</taxon>
        <taxon>Euteleostomi</taxon>
        <taxon>Amphibia</taxon>
        <taxon>Batrachia</taxon>
        <taxon>Caudata</taxon>
        <taxon>Salamandroidea</taxon>
        <taxon>Salamandridae</taxon>
        <taxon>Pleurodelinae</taxon>
        <taxon>Pleurodeles</taxon>
    </lineage>
</organism>
<name>A0AAV7V063_PLEWA</name>
<evidence type="ECO:0000313" key="2">
    <source>
        <dbReference type="EMBL" id="KAJ1194779.1"/>
    </source>
</evidence>
<keyword evidence="3" id="KW-1185">Reference proteome</keyword>